<keyword evidence="2" id="KW-1185">Reference proteome</keyword>
<name>A0A3D8IZU2_9HELI</name>
<dbReference type="Proteomes" id="UP000256424">
    <property type="component" value="Unassembled WGS sequence"/>
</dbReference>
<gene>
    <name evidence="1" type="ORF">CQA66_08010</name>
</gene>
<comment type="caution">
    <text evidence="1">The sequence shown here is derived from an EMBL/GenBank/DDBJ whole genome shotgun (WGS) entry which is preliminary data.</text>
</comment>
<dbReference type="RefSeq" id="WP_104763360.1">
    <property type="nucleotide sequence ID" value="NZ_FZPM01000020.1"/>
</dbReference>
<evidence type="ECO:0000313" key="1">
    <source>
        <dbReference type="EMBL" id="RDU70496.1"/>
    </source>
</evidence>
<dbReference type="AlphaFoldDB" id="A0A3D8IZU2"/>
<dbReference type="OrthoDB" id="9974994at2"/>
<proteinExistence type="predicted"/>
<dbReference type="EMBL" id="NXLW01000019">
    <property type="protein sequence ID" value="RDU70496.1"/>
    <property type="molecule type" value="Genomic_DNA"/>
</dbReference>
<organism evidence="1 2">
    <name type="scientific">Helicobacter aurati</name>
    <dbReference type="NCBI Taxonomy" id="137778"/>
    <lineage>
        <taxon>Bacteria</taxon>
        <taxon>Pseudomonadati</taxon>
        <taxon>Campylobacterota</taxon>
        <taxon>Epsilonproteobacteria</taxon>
        <taxon>Campylobacterales</taxon>
        <taxon>Helicobacteraceae</taxon>
        <taxon>Helicobacter</taxon>
    </lineage>
</organism>
<sequence>MRAQLESEYLHVSDSKDSNYACLPESNHSNNVRQQLAAQSTIAQNINITVENRIFNLNLENLEIRCRNNIIQIFKDKNYSLEELLVLFVSNIRDQSLAEIELNNILQSLKTPLNVKPPA</sequence>
<evidence type="ECO:0000313" key="2">
    <source>
        <dbReference type="Proteomes" id="UP000256424"/>
    </source>
</evidence>
<accession>A0A3D8IZU2</accession>
<protein>
    <submittedName>
        <fullName evidence="1">Uncharacterized protein</fullName>
    </submittedName>
</protein>
<reference evidence="1 2" key="1">
    <citation type="submission" date="2018-04" db="EMBL/GenBank/DDBJ databases">
        <title>Novel Campyloabacter and Helicobacter Species and Strains.</title>
        <authorList>
            <person name="Mannion A.J."/>
            <person name="Shen Z."/>
            <person name="Fox J.G."/>
        </authorList>
    </citation>
    <scope>NUCLEOTIDE SEQUENCE [LARGE SCALE GENOMIC DNA]</scope>
    <source>
        <strain evidence="1 2">MIT 97-5075</strain>
    </source>
</reference>